<dbReference type="PIRSF" id="PIRSF006005">
    <property type="entry name" value="GalT_BS"/>
    <property type="match status" value="1"/>
</dbReference>
<dbReference type="EMBL" id="BHYK01000018">
    <property type="protein sequence ID" value="GCD11469.1"/>
    <property type="molecule type" value="Genomic_DNA"/>
</dbReference>
<keyword evidence="9 10" id="KW-0119">Carbohydrate metabolism</keyword>
<dbReference type="GO" id="GO:0008108">
    <property type="term" value="F:UDP-glucose:hexose-1-phosphate uridylyltransferase activity"/>
    <property type="evidence" value="ECO:0007669"/>
    <property type="project" value="UniProtKB-UniRule"/>
</dbReference>
<evidence type="ECO:0000256" key="9">
    <source>
        <dbReference type="ARBA" id="ARBA00023277"/>
    </source>
</evidence>
<organism evidence="13 14">
    <name type="scientific">Clostridium tagluense</name>
    <dbReference type="NCBI Taxonomy" id="360422"/>
    <lineage>
        <taxon>Bacteria</taxon>
        <taxon>Bacillati</taxon>
        <taxon>Bacillota</taxon>
        <taxon>Clostridia</taxon>
        <taxon>Eubacteriales</taxon>
        <taxon>Clostridiaceae</taxon>
        <taxon>Clostridium</taxon>
    </lineage>
</organism>
<dbReference type="HAMAP" id="MF_00571">
    <property type="entry name" value="GalP_UDP_trans"/>
    <property type="match status" value="1"/>
</dbReference>
<dbReference type="NCBIfam" id="NF003629">
    <property type="entry name" value="PRK05270.1-2"/>
    <property type="match status" value="1"/>
</dbReference>
<keyword evidence="14" id="KW-1185">Reference proteome</keyword>
<evidence type="ECO:0000313" key="14">
    <source>
        <dbReference type="Proteomes" id="UP000287872"/>
    </source>
</evidence>
<evidence type="ECO:0000256" key="10">
    <source>
        <dbReference type="HAMAP-Rule" id="MF_00571"/>
    </source>
</evidence>
<dbReference type="InterPro" id="IPR005850">
    <property type="entry name" value="GalP_Utransf_C"/>
</dbReference>
<dbReference type="PANTHER" id="PTHR39191">
    <property type="entry name" value="GALACTOSE-1-PHOSPHATE URIDYLYLTRANSFERASE"/>
    <property type="match status" value="1"/>
</dbReference>
<dbReference type="Pfam" id="PF02744">
    <property type="entry name" value="GalP_UDP_tr_C"/>
    <property type="match status" value="1"/>
</dbReference>
<dbReference type="NCBIfam" id="TIGR01239">
    <property type="entry name" value="galT_2"/>
    <property type="match status" value="1"/>
</dbReference>
<dbReference type="PROSITE" id="PS01163">
    <property type="entry name" value="GAL_P_UDP_TRANSF_II"/>
    <property type="match status" value="1"/>
</dbReference>
<evidence type="ECO:0000256" key="5">
    <source>
        <dbReference type="ARBA" id="ARBA00022490"/>
    </source>
</evidence>
<comment type="subcellular location">
    <subcellularLocation>
        <location evidence="2 10">Cytoplasm</location>
    </subcellularLocation>
</comment>
<reference evidence="13 14" key="1">
    <citation type="submission" date="2018-11" db="EMBL/GenBank/DDBJ databases">
        <title>Genome sequencing and assembly of Clostridium tagluense strain A121.</title>
        <authorList>
            <person name="Murakami T."/>
            <person name="Segawa T."/>
            <person name="Shcherbakova V.A."/>
            <person name="Mori H."/>
            <person name="Yoshimura Y."/>
        </authorList>
    </citation>
    <scope>NUCLEOTIDE SEQUENCE [LARGE SCALE GENOMIC DNA]</scope>
    <source>
        <strain evidence="13 14">A121</strain>
    </source>
</reference>
<evidence type="ECO:0000256" key="3">
    <source>
        <dbReference type="ARBA" id="ARBA00004947"/>
    </source>
</evidence>
<comment type="caution">
    <text evidence="13">The sequence shown here is derived from an EMBL/GenBank/DDBJ whole genome shotgun (WGS) entry which is preliminary data.</text>
</comment>
<evidence type="ECO:0000256" key="6">
    <source>
        <dbReference type="ARBA" id="ARBA00022679"/>
    </source>
</evidence>
<evidence type="ECO:0000259" key="12">
    <source>
        <dbReference type="Pfam" id="PF02744"/>
    </source>
</evidence>
<dbReference type="InterPro" id="IPR000766">
    <property type="entry name" value="GalP_uridyl_Trfase_II"/>
</dbReference>
<comment type="similarity">
    <text evidence="4 10">Belongs to the galactose-1-phosphate uridylyltransferase type 2 family.</text>
</comment>
<dbReference type="GO" id="GO:0005737">
    <property type="term" value="C:cytoplasm"/>
    <property type="evidence" value="ECO:0007669"/>
    <property type="project" value="UniProtKB-SubCell"/>
</dbReference>
<evidence type="ECO:0000256" key="7">
    <source>
        <dbReference type="ARBA" id="ARBA00022695"/>
    </source>
</evidence>
<gene>
    <name evidence="10 13" type="primary">galT</name>
    <name evidence="13" type="ORF">Ctaglu_30920</name>
</gene>
<evidence type="ECO:0000256" key="1">
    <source>
        <dbReference type="ARBA" id="ARBA00001107"/>
    </source>
</evidence>
<keyword evidence="5 10" id="KW-0963">Cytoplasm</keyword>
<evidence type="ECO:0000256" key="8">
    <source>
        <dbReference type="ARBA" id="ARBA00023144"/>
    </source>
</evidence>
<accession>A0A401UPK3</accession>
<dbReference type="GO" id="GO:0006012">
    <property type="term" value="P:galactose metabolic process"/>
    <property type="evidence" value="ECO:0007669"/>
    <property type="project" value="UniProtKB-UniRule"/>
</dbReference>
<sequence>MAVNISIEIQKLLYYAIRKQLIIPADIIYTRNLLLEALSLDEIENLMEVIEDKNYGLQQVLDSITDWAYENEKIEDNGIVTRELFDTKIMACLIGRPSEIIREFKKHYSESPSSATDYFYGLSINSNYIRWESVQKDLKWKCATEFGDIDITINLSKPEKDPKAIARAKNLKASGYPTCLLCKENEGYAGRINHPARGNHRIIPVELNSEKWFLQYSPYVYYNEHCIVLKGEHEPMKICKNTFKRLLDFARQYPHYIIGSNADLPIVGGSILSHDHFQGGNYEFAMAKAPVEEEFVVEGFKGVTLGRVKWPMSVVRIVGNDRENLVNLAYYILNSWKNYSDESAEIRAFTESVPHNTITPIARRRGEAYEIDLVLRNNRTSLEHPDGIFHPHSELHHIKKENIGLIEVMGLAVLPARLKTEIKELRYYLVNKNKINDLDNCQELVKHKKWALQLVRKYSDINETNVDEILKKEIGTIFLEVLEHSGVFKRNESGIKAFNKFIKSL</sequence>
<dbReference type="Pfam" id="PF01087">
    <property type="entry name" value="GalP_UDP_transf"/>
    <property type="match status" value="1"/>
</dbReference>
<dbReference type="UniPathway" id="UPA00214"/>
<evidence type="ECO:0000259" key="11">
    <source>
        <dbReference type="Pfam" id="PF01087"/>
    </source>
</evidence>
<name>A0A401UPK3_9CLOT</name>
<keyword evidence="7 10" id="KW-0548">Nucleotidyltransferase</keyword>
<evidence type="ECO:0000256" key="2">
    <source>
        <dbReference type="ARBA" id="ARBA00004496"/>
    </source>
</evidence>
<dbReference type="AlphaFoldDB" id="A0A401UPK3"/>
<keyword evidence="6 10" id="KW-0808">Transferase</keyword>
<dbReference type="InterPro" id="IPR005849">
    <property type="entry name" value="GalP_Utransf_N"/>
</dbReference>
<dbReference type="OrthoDB" id="2293at2"/>
<comment type="pathway">
    <text evidence="3 10">Carbohydrate metabolism; galactose metabolism.</text>
</comment>
<dbReference type="EC" id="2.7.7.12" evidence="10"/>
<keyword evidence="8 10" id="KW-0299">Galactose metabolism</keyword>
<dbReference type="RefSeq" id="WP_125003317.1">
    <property type="nucleotide sequence ID" value="NZ_BHYK01000018.1"/>
</dbReference>
<evidence type="ECO:0000313" key="13">
    <source>
        <dbReference type="EMBL" id="GCD11469.1"/>
    </source>
</evidence>
<proteinExistence type="inferred from homology"/>
<comment type="catalytic activity">
    <reaction evidence="1 10">
        <text>alpha-D-galactose 1-phosphate + UDP-alpha-D-glucose = alpha-D-glucose 1-phosphate + UDP-alpha-D-galactose</text>
        <dbReference type="Rhea" id="RHEA:13989"/>
        <dbReference type="ChEBI" id="CHEBI:58336"/>
        <dbReference type="ChEBI" id="CHEBI:58601"/>
        <dbReference type="ChEBI" id="CHEBI:58885"/>
        <dbReference type="ChEBI" id="CHEBI:66914"/>
        <dbReference type="EC" id="2.7.7.12"/>
    </reaction>
</comment>
<evidence type="ECO:0000256" key="4">
    <source>
        <dbReference type="ARBA" id="ARBA00008706"/>
    </source>
</evidence>
<dbReference type="Proteomes" id="UP000287872">
    <property type="component" value="Unassembled WGS sequence"/>
</dbReference>
<feature type="domain" description="Galactose-1-phosphate uridyl transferase N-terminal" evidence="11">
    <location>
        <begin position="46"/>
        <end position="235"/>
    </location>
</feature>
<dbReference type="PANTHER" id="PTHR39191:SF1">
    <property type="entry name" value="DUF4922 DOMAIN-CONTAINING PROTEIN"/>
    <property type="match status" value="1"/>
</dbReference>
<dbReference type="InterPro" id="IPR023425">
    <property type="entry name" value="GalP_uridyl_Trfase_II_CS"/>
</dbReference>
<protein>
    <recommendedName>
        <fullName evidence="10">Galactose-1-phosphate uridylyltransferase</fullName>
        <shortName evidence="10">Gal-1-P uridylyltransferase</shortName>
        <ecNumber evidence="10">2.7.7.12</ecNumber>
    </recommendedName>
    <alternativeName>
        <fullName evidence="10">UDP-glucose--hexose-1-phosphate uridylyltransferase</fullName>
    </alternativeName>
</protein>
<feature type="domain" description="Galactose-1-phosphate uridyl transferase C-terminal" evidence="12">
    <location>
        <begin position="251"/>
        <end position="437"/>
    </location>
</feature>